<accession>F0QY78</accession>
<protein>
    <submittedName>
        <fullName evidence="2">ATPase associated with various cellular activities AAA_3</fullName>
    </submittedName>
</protein>
<dbReference type="PIRSF" id="PIRSF002849">
    <property type="entry name" value="AAA_ATPase_chaperone_MoxR_prd"/>
    <property type="match status" value="1"/>
</dbReference>
<evidence type="ECO:0000259" key="1">
    <source>
        <dbReference type="SMART" id="SM00382"/>
    </source>
</evidence>
<name>F0QY78_VULM7</name>
<dbReference type="Proteomes" id="UP000007485">
    <property type="component" value="Chromosome"/>
</dbReference>
<dbReference type="CDD" id="cd00009">
    <property type="entry name" value="AAA"/>
    <property type="match status" value="1"/>
</dbReference>
<evidence type="ECO:0000313" key="2">
    <source>
        <dbReference type="EMBL" id="ADY01315.1"/>
    </source>
</evidence>
<dbReference type="KEGG" id="vmo:VMUT_1110"/>
<dbReference type="Gene3D" id="1.10.8.80">
    <property type="entry name" value="Magnesium chelatase subunit I, C-Terminal domain"/>
    <property type="match status" value="1"/>
</dbReference>
<dbReference type="PANTHER" id="PTHR42759:SF1">
    <property type="entry name" value="MAGNESIUM-CHELATASE SUBUNIT CHLD"/>
    <property type="match status" value="1"/>
</dbReference>
<dbReference type="SMART" id="SM00382">
    <property type="entry name" value="AAA"/>
    <property type="match status" value="1"/>
</dbReference>
<dbReference type="SUPFAM" id="SSF52540">
    <property type="entry name" value="P-loop containing nucleoside triphosphate hydrolases"/>
    <property type="match status" value="1"/>
</dbReference>
<evidence type="ECO:0000313" key="3">
    <source>
        <dbReference type="Proteomes" id="UP000007485"/>
    </source>
</evidence>
<gene>
    <name evidence="2" type="ordered locus">VMUT_1110</name>
</gene>
<dbReference type="EMBL" id="CP002529">
    <property type="protein sequence ID" value="ADY01315.1"/>
    <property type="molecule type" value="Genomic_DNA"/>
</dbReference>
<reference evidence="2 3" key="1">
    <citation type="journal article" date="2011" name="J. Bacteriol.">
        <title>Complete genome sequence of 'Vulcanisaeta moutnovskia' strain 768-28, a novel member of the hyperthermophilic crenarchaeal genus vulcanisaeta.</title>
        <authorList>
            <person name="Gumerov V.M."/>
            <person name="Mardanov A.V."/>
            <person name="Beletsky A.V."/>
            <person name="Prokofeva M.I."/>
            <person name="Bonch-Osmolovskaya E.A."/>
            <person name="Ravin N.V."/>
            <person name="Skryabin K.G."/>
        </authorList>
    </citation>
    <scope>NUCLEOTIDE SEQUENCE [LARGE SCALE GENOMIC DNA]</scope>
    <source>
        <strain evidence="2 3">768-28</strain>
    </source>
</reference>
<dbReference type="AlphaFoldDB" id="F0QY78"/>
<dbReference type="InterPro" id="IPR011703">
    <property type="entry name" value="ATPase_AAA-3"/>
</dbReference>
<dbReference type="InterPro" id="IPR050764">
    <property type="entry name" value="CbbQ/NirQ/NorQ/GpvN"/>
</dbReference>
<dbReference type="InterPro" id="IPR041628">
    <property type="entry name" value="ChlI/MoxR_AAA_lid"/>
</dbReference>
<keyword evidence="3" id="KW-1185">Reference proteome</keyword>
<dbReference type="GO" id="GO:0005524">
    <property type="term" value="F:ATP binding"/>
    <property type="evidence" value="ECO:0007669"/>
    <property type="project" value="InterPro"/>
</dbReference>
<dbReference type="Pfam" id="PF07726">
    <property type="entry name" value="AAA_3"/>
    <property type="match status" value="1"/>
</dbReference>
<dbReference type="HOGENOM" id="CLU_034716_2_1_2"/>
<proteinExistence type="predicted"/>
<dbReference type="eggNOG" id="arCOG00434">
    <property type="taxonomic scope" value="Archaea"/>
</dbReference>
<dbReference type="Pfam" id="PF17863">
    <property type="entry name" value="AAA_lid_2"/>
    <property type="match status" value="1"/>
</dbReference>
<dbReference type="GO" id="GO:0016887">
    <property type="term" value="F:ATP hydrolysis activity"/>
    <property type="evidence" value="ECO:0007669"/>
    <property type="project" value="InterPro"/>
</dbReference>
<sequence>MNVASMGFRGIDTVKRIRDNISRVFIGNEQAVRILLATLLSEGHTLLLGPVGSGKTTLAKTIALTIGGVFKRVQVTNETLPSDILGFMIYTPNTEPRLVKGPIFANVVLLDEINRAPPRTLSALIEAMQERQITIDGVPLELPRPHIIVATMNVIEVELGYSQQLPLVILDRFVSSIYISYVSDEEEMALVREIDKIEREMMTLGNITNANDMMRIINEVRNVYVDDSVLNYMMGIIREIRRDPRVQVTLSTRAPISLFKISRALAYLDGRDYVLPDDVKVAAYSTLMHRILLRPEYRGSVTPMNIIDDAIGKVPVPHYIETQVKV</sequence>
<feature type="domain" description="AAA+ ATPase" evidence="1">
    <location>
        <begin position="41"/>
        <end position="183"/>
    </location>
</feature>
<dbReference type="Gene3D" id="3.40.50.300">
    <property type="entry name" value="P-loop containing nucleotide triphosphate hydrolases"/>
    <property type="match status" value="1"/>
</dbReference>
<organism evidence="2 3">
    <name type="scientific">Vulcanisaeta moutnovskia (strain 768-28)</name>
    <dbReference type="NCBI Taxonomy" id="985053"/>
    <lineage>
        <taxon>Archaea</taxon>
        <taxon>Thermoproteota</taxon>
        <taxon>Thermoprotei</taxon>
        <taxon>Thermoproteales</taxon>
        <taxon>Thermoproteaceae</taxon>
        <taxon>Vulcanisaeta</taxon>
    </lineage>
</organism>
<dbReference type="InterPro" id="IPR003593">
    <property type="entry name" value="AAA+_ATPase"/>
</dbReference>
<dbReference type="InterPro" id="IPR027417">
    <property type="entry name" value="P-loop_NTPase"/>
</dbReference>
<dbReference type="STRING" id="985053.VMUT_1110"/>
<dbReference type="PANTHER" id="PTHR42759">
    <property type="entry name" value="MOXR FAMILY PROTEIN"/>
    <property type="match status" value="1"/>
</dbReference>